<dbReference type="Gene3D" id="3.10.450.50">
    <property type="match status" value="1"/>
</dbReference>
<dbReference type="Pfam" id="PF02810">
    <property type="entry name" value="SEC-C"/>
    <property type="match status" value="1"/>
</dbReference>
<evidence type="ECO:0000313" key="2">
    <source>
        <dbReference type="Proteomes" id="UP000320672"/>
    </source>
</evidence>
<name>A0A517MI55_9BACT</name>
<dbReference type="EMBL" id="CP036262">
    <property type="protein sequence ID" value="QDS94562.1"/>
    <property type="molecule type" value="Genomic_DNA"/>
</dbReference>
<evidence type="ECO:0000313" key="1">
    <source>
        <dbReference type="EMBL" id="QDS94562.1"/>
    </source>
</evidence>
<sequence length="448" mass="51200">MYLTEKEILASLDYPSLYVRETLREYFNGRLTPPIELTHKLIALIDDEGWNGVFGYPQQIIYCQQDKTSLEWCFEQIDQCMRVPTDPKKGVNALLFALVEWTIRAPLQLLVPYEDRIESHHAFQQIYFSETNPTDTLKRRIKLESLTAEQAWPRVEKLCDLLANSPYYPENCDTDINFLLESLAADGDNSRDKLINILRDPNGDHDGAHGWMVSTMMALAGRMRFNDAVPHILDRMRRDKESYRQRGGTAITNIGTPDAHQKVIEFYLGQPRNVRIYLESSLEHIHYPAAAKNLLPLLKSVKDSESKVQLAITMVSQFDDIAIEPAIKVYAENPQDGDRHVIIDKLNAFAYVAELEFPDLVTERRNAESVWMIQLANMRDLNAKRCAEGIQPDQIEIHHVGPEGDLLTQDFTTSDTPRITKSDRVGRNDPCPCGSGLKYKKCCINKAM</sequence>
<dbReference type="InterPro" id="IPR011989">
    <property type="entry name" value="ARM-like"/>
</dbReference>
<proteinExistence type="predicted"/>
<dbReference type="Proteomes" id="UP000320672">
    <property type="component" value="Chromosome"/>
</dbReference>
<dbReference type="InterPro" id="IPR004027">
    <property type="entry name" value="SEC_C_motif"/>
</dbReference>
<gene>
    <name evidence="1" type="ORF">FF011L_33410</name>
</gene>
<organism evidence="1 2">
    <name type="scientific">Roseimaritima multifibrata</name>
    <dbReference type="NCBI Taxonomy" id="1930274"/>
    <lineage>
        <taxon>Bacteria</taxon>
        <taxon>Pseudomonadati</taxon>
        <taxon>Planctomycetota</taxon>
        <taxon>Planctomycetia</taxon>
        <taxon>Pirellulales</taxon>
        <taxon>Pirellulaceae</taxon>
        <taxon>Roseimaritima</taxon>
    </lineage>
</organism>
<dbReference type="KEGG" id="rml:FF011L_33410"/>
<dbReference type="RefSeq" id="WP_218932660.1">
    <property type="nucleotide sequence ID" value="NZ_CP036262.1"/>
</dbReference>
<accession>A0A517MI55</accession>
<evidence type="ECO:0008006" key="3">
    <source>
        <dbReference type="Google" id="ProtNLM"/>
    </source>
</evidence>
<dbReference type="Gene3D" id="1.25.10.10">
    <property type="entry name" value="Leucine-rich Repeat Variant"/>
    <property type="match status" value="1"/>
</dbReference>
<dbReference type="AlphaFoldDB" id="A0A517MI55"/>
<protein>
    <recommendedName>
        <fullName evidence="3">SEC-C motif-containing protein</fullName>
    </recommendedName>
</protein>
<reference evidence="1 2" key="1">
    <citation type="submission" date="2019-02" db="EMBL/GenBank/DDBJ databases">
        <title>Deep-cultivation of Planctomycetes and their phenomic and genomic characterization uncovers novel biology.</title>
        <authorList>
            <person name="Wiegand S."/>
            <person name="Jogler M."/>
            <person name="Boedeker C."/>
            <person name="Pinto D."/>
            <person name="Vollmers J."/>
            <person name="Rivas-Marin E."/>
            <person name="Kohn T."/>
            <person name="Peeters S.H."/>
            <person name="Heuer A."/>
            <person name="Rast P."/>
            <person name="Oberbeckmann S."/>
            <person name="Bunk B."/>
            <person name="Jeske O."/>
            <person name="Meyerdierks A."/>
            <person name="Storesund J.E."/>
            <person name="Kallscheuer N."/>
            <person name="Luecker S."/>
            <person name="Lage O.M."/>
            <person name="Pohl T."/>
            <person name="Merkel B.J."/>
            <person name="Hornburger P."/>
            <person name="Mueller R.-W."/>
            <person name="Bruemmer F."/>
            <person name="Labrenz M."/>
            <person name="Spormann A.M."/>
            <person name="Op den Camp H."/>
            <person name="Overmann J."/>
            <person name="Amann R."/>
            <person name="Jetten M.S.M."/>
            <person name="Mascher T."/>
            <person name="Medema M.H."/>
            <person name="Devos D.P."/>
            <person name="Kaster A.-K."/>
            <person name="Ovreas L."/>
            <person name="Rohde M."/>
            <person name="Galperin M.Y."/>
            <person name="Jogler C."/>
        </authorList>
    </citation>
    <scope>NUCLEOTIDE SEQUENCE [LARGE SCALE GENOMIC DNA]</scope>
    <source>
        <strain evidence="1 2">FF011L</strain>
    </source>
</reference>
<keyword evidence="2" id="KW-1185">Reference proteome</keyword>
<dbReference type="SUPFAM" id="SSF103642">
    <property type="entry name" value="Sec-C motif"/>
    <property type="match status" value="1"/>
</dbReference>